<sequence length="151" mass="17248">MIDFDKLKQLREETGISYNLCKKALEESGDDIAKAKKVLEKIAGEKIEEKTRRATKSGGIFSYVHHNRQVASMVEVVCETDFVSGNKEFQTFGYEIAMQIASSKPKKVKELMEQEFIKDPKKKIKDLVNEVSLKFGEKIEISRLSVWNLGE</sequence>
<feature type="domain" description="Translation elongation factor EFTs/EF1B dimerisation" evidence="6">
    <location>
        <begin position="71"/>
        <end position="147"/>
    </location>
</feature>
<dbReference type="EMBL" id="MFZV01000002">
    <property type="protein sequence ID" value="OGK31626.1"/>
    <property type="molecule type" value="Genomic_DNA"/>
</dbReference>
<evidence type="ECO:0000256" key="4">
    <source>
        <dbReference type="ARBA" id="ARBA00022917"/>
    </source>
</evidence>
<dbReference type="InterPro" id="IPR001816">
    <property type="entry name" value="Transl_elong_EFTs/EF1B"/>
</dbReference>
<comment type="subcellular location">
    <subcellularLocation>
        <location evidence="5">Cytoplasm</location>
    </subcellularLocation>
</comment>
<dbReference type="GO" id="GO:0003746">
    <property type="term" value="F:translation elongation factor activity"/>
    <property type="evidence" value="ECO:0007669"/>
    <property type="project" value="UniProtKB-UniRule"/>
</dbReference>
<dbReference type="Proteomes" id="UP000177199">
    <property type="component" value="Unassembled WGS sequence"/>
</dbReference>
<comment type="similarity">
    <text evidence="1 5">Belongs to the EF-Ts family.</text>
</comment>
<dbReference type="InterPro" id="IPR014039">
    <property type="entry name" value="Transl_elong_EFTs/EF1B_dimer"/>
</dbReference>
<dbReference type="PANTHER" id="PTHR11741">
    <property type="entry name" value="ELONGATION FACTOR TS"/>
    <property type="match status" value="1"/>
</dbReference>
<dbReference type="GO" id="GO:0005737">
    <property type="term" value="C:cytoplasm"/>
    <property type="evidence" value="ECO:0007669"/>
    <property type="project" value="UniProtKB-SubCell"/>
</dbReference>
<dbReference type="InterPro" id="IPR036402">
    <property type="entry name" value="EF-Ts_dimer_sf"/>
</dbReference>
<feature type="region of interest" description="Involved in Mg(2+) ion dislocation from EF-Tu" evidence="5">
    <location>
        <begin position="80"/>
        <end position="83"/>
    </location>
</feature>
<comment type="caution">
    <text evidence="7">The sequence shown here is derived from an EMBL/GenBank/DDBJ whole genome shotgun (WGS) entry which is preliminary data.</text>
</comment>
<dbReference type="Pfam" id="PF00889">
    <property type="entry name" value="EF_TS"/>
    <property type="match status" value="1"/>
</dbReference>
<dbReference type="SUPFAM" id="SSF54713">
    <property type="entry name" value="Elongation factor Ts (EF-Ts), dimerisation domain"/>
    <property type="match status" value="1"/>
</dbReference>
<dbReference type="AlphaFoldDB" id="A0A1F7HKX9"/>
<dbReference type="InterPro" id="IPR009060">
    <property type="entry name" value="UBA-like_sf"/>
</dbReference>
<dbReference type="PANTHER" id="PTHR11741:SF0">
    <property type="entry name" value="ELONGATION FACTOR TS, MITOCHONDRIAL"/>
    <property type="match status" value="1"/>
</dbReference>
<evidence type="ECO:0000259" key="6">
    <source>
        <dbReference type="Pfam" id="PF00889"/>
    </source>
</evidence>
<protein>
    <recommendedName>
        <fullName evidence="2 5">Elongation factor Ts</fullName>
        <shortName evidence="5">EF-Ts</shortName>
    </recommendedName>
</protein>
<evidence type="ECO:0000256" key="2">
    <source>
        <dbReference type="ARBA" id="ARBA00016956"/>
    </source>
</evidence>
<dbReference type="Gene3D" id="3.30.479.20">
    <property type="entry name" value="Elongation factor Ts, dimerisation domain"/>
    <property type="match status" value="1"/>
</dbReference>
<dbReference type="SUPFAM" id="SSF46934">
    <property type="entry name" value="UBA-like"/>
    <property type="match status" value="1"/>
</dbReference>
<dbReference type="HAMAP" id="MF_00050">
    <property type="entry name" value="EF_Ts"/>
    <property type="match status" value="1"/>
</dbReference>
<gene>
    <name evidence="5" type="primary">tsf</name>
    <name evidence="7" type="ORF">A3F29_00040</name>
</gene>
<comment type="function">
    <text evidence="5">Associates with the EF-Tu.GDP complex and induces the exchange of GDP to GTP. It remains bound to the aminoacyl-tRNA.EF-Tu.GTP complex up to the GTP hydrolysis stage on the ribosome.</text>
</comment>
<reference evidence="7 8" key="1">
    <citation type="journal article" date="2016" name="Nat. Commun.">
        <title>Thousands of microbial genomes shed light on interconnected biogeochemical processes in an aquifer system.</title>
        <authorList>
            <person name="Anantharaman K."/>
            <person name="Brown C.T."/>
            <person name="Hug L.A."/>
            <person name="Sharon I."/>
            <person name="Castelle C.J."/>
            <person name="Probst A.J."/>
            <person name="Thomas B.C."/>
            <person name="Singh A."/>
            <person name="Wilkins M.J."/>
            <person name="Karaoz U."/>
            <person name="Brodie E.L."/>
            <person name="Williams K.H."/>
            <person name="Hubbard S.S."/>
            <person name="Banfield J.F."/>
        </authorList>
    </citation>
    <scope>NUCLEOTIDE SEQUENCE [LARGE SCALE GENOMIC DNA]</scope>
</reference>
<keyword evidence="5" id="KW-0963">Cytoplasm</keyword>
<name>A0A1F7HKX9_9BACT</name>
<evidence type="ECO:0000256" key="3">
    <source>
        <dbReference type="ARBA" id="ARBA00022768"/>
    </source>
</evidence>
<keyword evidence="3 5" id="KW-0251">Elongation factor</keyword>
<organism evidence="7 8">
    <name type="scientific">Candidatus Roizmanbacteria bacterium RIFCSPHIGHO2_12_FULL_33_9</name>
    <dbReference type="NCBI Taxonomy" id="1802045"/>
    <lineage>
        <taxon>Bacteria</taxon>
        <taxon>Candidatus Roizmaniibacteriota</taxon>
    </lineage>
</organism>
<evidence type="ECO:0000256" key="1">
    <source>
        <dbReference type="ARBA" id="ARBA00005532"/>
    </source>
</evidence>
<dbReference type="Gene3D" id="1.10.8.10">
    <property type="entry name" value="DNA helicase RuvA subunit, C-terminal domain"/>
    <property type="match status" value="1"/>
</dbReference>
<evidence type="ECO:0000256" key="5">
    <source>
        <dbReference type="HAMAP-Rule" id="MF_00050"/>
    </source>
</evidence>
<evidence type="ECO:0000313" key="7">
    <source>
        <dbReference type="EMBL" id="OGK31626.1"/>
    </source>
</evidence>
<keyword evidence="4 5" id="KW-0648">Protein biosynthesis</keyword>
<proteinExistence type="inferred from homology"/>
<dbReference type="CDD" id="cd14275">
    <property type="entry name" value="UBA_EF-Ts"/>
    <property type="match status" value="1"/>
</dbReference>
<accession>A0A1F7HKX9</accession>
<evidence type="ECO:0000313" key="8">
    <source>
        <dbReference type="Proteomes" id="UP000177199"/>
    </source>
</evidence>